<feature type="region of interest" description="Disordered" evidence="1">
    <location>
        <begin position="114"/>
        <end position="135"/>
    </location>
</feature>
<reference evidence="3 4" key="1">
    <citation type="journal article" date="2021" name="Nat. Commun.">
        <title>Genetic determinants of endophytism in the Arabidopsis root mycobiome.</title>
        <authorList>
            <person name="Mesny F."/>
            <person name="Miyauchi S."/>
            <person name="Thiergart T."/>
            <person name="Pickel B."/>
            <person name="Atanasova L."/>
            <person name="Karlsson M."/>
            <person name="Huettel B."/>
            <person name="Barry K.W."/>
            <person name="Haridas S."/>
            <person name="Chen C."/>
            <person name="Bauer D."/>
            <person name="Andreopoulos W."/>
            <person name="Pangilinan J."/>
            <person name="LaButti K."/>
            <person name="Riley R."/>
            <person name="Lipzen A."/>
            <person name="Clum A."/>
            <person name="Drula E."/>
            <person name="Henrissat B."/>
            <person name="Kohler A."/>
            <person name="Grigoriev I.V."/>
            <person name="Martin F.M."/>
            <person name="Hacquard S."/>
        </authorList>
    </citation>
    <scope>NUCLEOTIDE SEQUENCE [LARGE SCALE GENOMIC DNA]</scope>
    <source>
        <strain evidence="3 4">MPI-CAGE-CH-0241</strain>
    </source>
</reference>
<proteinExistence type="predicted"/>
<evidence type="ECO:0008006" key="5">
    <source>
        <dbReference type="Google" id="ProtNLM"/>
    </source>
</evidence>
<sequence length="178" mass="18437">MKFILSLAVFAAAGVSAVSTTASAASSSSSCDADYIVTQCLETTTDQANDCKTTDYDCLCSAYQAVATCYNNCPNDPRASDAESQVKIYCQNASLYGTRSTVKTQTWHASTTAAEATATDADSEDSTGTATKSAATATNSDNSAADLARNTGGILLAVAVHIWGTCRSLHSLVIHASY</sequence>
<evidence type="ECO:0000313" key="3">
    <source>
        <dbReference type="EMBL" id="KAH6899989.1"/>
    </source>
</evidence>
<gene>
    <name evidence="3" type="ORF">B0T10DRAFT_600317</name>
</gene>
<evidence type="ECO:0000256" key="1">
    <source>
        <dbReference type="SAM" id="MobiDB-lite"/>
    </source>
</evidence>
<comment type="caution">
    <text evidence="3">The sequence shown here is derived from an EMBL/GenBank/DDBJ whole genome shotgun (WGS) entry which is preliminary data.</text>
</comment>
<keyword evidence="2" id="KW-0732">Signal</keyword>
<dbReference type="Proteomes" id="UP000777438">
    <property type="component" value="Unassembled WGS sequence"/>
</dbReference>
<name>A0A9P9AZ70_9HYPO</name>
<dbReference type="EMBL" id="JAGPYM010000001">
    <property type="protein sequence ID" value="KAH6899989.1"/>
    <property type="molecule type" value="Genomic_DNA"/>
</dbReference>
<feature type="signal peptide" evidence="2">
    <location>
        <begin position="1"/>
        <end position="17"/>
    </location>
</feature>
<protein>
    <recommendedName>
        <fullName evidence="5">Gpi anchored serine-threonine rich protein</fullName>
    </recommendedName>
</protein>
<dbReference type="OrthoDB" id="2507140at2759"/>
<dbReference type="AlphaFoldDB" id="A0A9P9AZ70"/>
<accession>A0A9P9AZ70</accession>
<organism evidence="3 4">
    <name type="scientific">Thelonectria olida</name>
    <dbReference type="NCBI Taxonomy" id="1576542"/>
    <lineage>
        <taxon>Eukaryota</taxon>
        <taxon>Fungi</taxon>
        <taxon>Dikarya</taxon>
        <taxon>Ascomycota</taxon>
        <taxon>Pezizomycotina</taxon>
        <taxon>Sordariomycetes</taxon>
        <taxon>Hypocreomycetidae</taxon>
        <taxon>Hypocreales</taxon>
        <taxon>Nectriaceae</taxon>
        <taxon>Thelonectria</taxon>
    </lineage>
</organism>
<feature type="chain" id="PRO_5040119356" description="Gpi anchored serine-threonine rich protein" evidence="2">
    <location>
        <begin position="18"/>
        <end position="178"/>
    </location>
</feature>
<evidence type="ECO:0000313" key="4">
    <source>
        <dbReference type="Proteomes" id="UP000777438"/>
    </source>
</evidence>
<keyword evidence="4" id="KW-1185">Reference proteome</keyword>
<evidence type="ECO:0000256" key="2">
    <source>
        <dbReference type="SAM" id="SignalP"/>
    </source>
</evidence>
<dbReference type="PROSITE" id="PS51257">
    <property type="entry name" value="PROKAR_LIPOPROTEIN"/>
    <property type="match status" value="1"/>
</dbReference>